<dbReference type="Proteomes" id="UP000242474">
    <property type="component" value="Unassembled WGS sequence"/>
</dbReference>
<dbReference type="PROSITE" id="PS50297">
    <property type="entry name" value="ANK_REP_REGION"/>
    <property type="match status" value="1"/>
</dbReference>
<sequence>MNTDDREENLREMAALGNLKAVRAYIRSGVDMNSQNKMNEWTALHWACVRENKDVAEFLICIGANIALKNNKGQTPLDVCKSDRIRALFPGFNAINPVDTAAGERDTKSPPPALHELPFVPNYITNPDLTKAWDIPEDALLNAQGESGYMRQLQHEASVSSGIPTGQRPTQTHQTVAQSVQQTTSTAMASEEERELLVYRGHFDEENLLGSVFVNPQAQTITGLSSLILDELDGLPKSFSISRFNGKQIVPISTKQEAFSIDKVFRGDDDAVVVIAKSE</sequence>
<evidence type="ECO:0000313" key="3">
    <source>
        <dbReference type="Proteomes" id="UP000242474"/>
    </source>
</evidence>
<dbReference type="InterPro" id="IPR039195">
    <property type="entry name" value="ANKRD40"/>
</dbReference>
<protein>
    <submittedName>
        <fullName evidence="2">Uncharacterized protein</fullName>
    </submittedName>
</protein>
<dbReference type="STRING" id="763665.A0A2G5BD18"/>
<keyword evidence="1" id="KW-0040">ANK repeat</keyword>
<feature type="repeat" description="ANK" evidence="1">
    <location>
        <begin position="39"/>
        <end position="71"/>
    </location>
</feature>
<dbReference type="SUPFAM" id="SSF48403">
    <property type="entry name" value="Ankyrin repeat"/>
    <property type="match status" value="1"/>
</dbReference>
<dbReference type="Pfam" id="PF12796">
    <property type="entry name" value="Ank_2"/>
    <property type="match status" value="1"/>
</dbReference>
<dbReference type="EMBL" id="KZ303497">
    <property type="protein sequence ID" value="PIA16905.1"/>
    <property type="molecule type" value="Genomic_DNA"/>
</dbReference>
<dbReference type="InterPro" id="IPR002110">
    <property type="entry name" value="Ankyrin_rpt"/>
</dbReference>
<dbReference type="AlphaFoldDB" id="A0A2G5BD18"/>
<dbReference type="Gene3D" id="1.25.40.20">
    <property type="entry name" value="Ankyrin repeat-containing domain"/>
    <property type="match status" value="1"/>
</dbReference>
<dbReference type="InterPro" id="IPR036770">
    <property type="entry name" value="Ankyrin_rpt-contain_sf"/>
</dbReference>
<dbReference type="PROSITE" id="PS50088">
    <property type="entry name" value="ANK_REPEAT"/>
    <property type="match status" value="1"/>
</dbReference>
<accession>A0A2G5BD18</accession>
<dbReference type="OrthoDB" id="539213at2759"/>
<evidence type="ECO:0000313" key="2">
    <source>
        <dbReference type="EMBL" id="PIA16905.1"/>
    </source>
</evidence>
<dbReference type="PANTHER" id="PTHR24192">
    <property type="entry name" value="ANKYRIN REPEAT DOMAIN 40"/>
    <property type="match status" value="1"/>
</dbReference>
<reference evidence="2 3" key="1">
    <citation type="journal article" date="2015" name="Genome Biol. Evol.">
        <title>Phylogenomic analyses indicate that early fungi evolved digesting cell walls of algal ancestors of land plants.</title>
        <authorList>
            <person name="Chang Y."/>
            <person name="Wang S."/>
            <person name="Sekimoto S."/>
            <person name="Aerts A.L."/>
            <person name="Choi C."/>
            <person name="Clum A."/>
            <person name="LaButti K.M."/>
            <person name="Lindquist E.A."/>
            <person name="Yee Ngan C."/>
            <person name="Ohm R.A."/>
            <person name="Salamov A.A."/>
            <person name="Grigoriev I.V."/>
            <person name="Spatafora J.W."/>
            <person name="Berbee M.L."/>
        </authorList>
    </citation>
    <scope>NUCLEOTIDE SEQUENCE [LARGE SCALE GENOMIC DNA]</scope>
    <source>
        <strain evidence="2 3">NRRL 1564</strain>
    </source>
</reference>
<gene>
    <name evidence="2" type="ORF">COEREDRAFT_15100</name>
</gene>
<evidence type="ECO:0000256" key="1">
    <source>
        <dbReference type="PROSITE-ProRule" id="PRU00023"/>
    </source>
</evidence>
<dbReference type="SMART" id="SM00248">
    <property type="entry name" value="ANK"/>
    <property type="match status" value="1"/>
</dbReference>
<keyword evidence="3" id="KW-1185">Reference proteome</keyword>
<organism evidence="2 3">
    <name type="scientific">Coemansia reversa (strain ATCC 12441 / NRRL 1564)</name>
    <dbReference type="NCBI Taxonomy" id="763665"/>
    <lineage>
        <taxon>Eukaryota</taxon>
        <taxon>Fungi</taxon>
        <taxon>Fungi incertae sedis</taxon>
        <taxon>Zoopagomycota</taxon>
        <taxon>Kickxellomycotina</taxon>
        <taxon>Kickxellomycetes</taxon>
        <taxon>Kickxellales</taxon>
        <taxon>Kickxellaceae</taxon>
        <taxon>Coemansia</taxon>
    </lineage>
</organism>
<proteinExistence type="predicted"/>
<dbReference type="PANTHER" id="PTHR24192:SF3">
    <property type="entry name" value="ANKYRIN REPEAT DOMAIN 40"/>
    <property type="match status" value="1"/>
</dbReference>
<name>A0A2G5BD18_COERN</name>